<feature type="region of interest" description="Disordered" evidence="1">
    <location>
        <begin position="1"/>
        <end position="31"/>
    </location>
</feature>
<name>A0A8H4CL83_COLGL</name>
<protein>
    <submittedName>
        <fullName evidence="2">Uncharacterized protein</fullName>
    </submittedName>
</protein>
<dbReference type="Proteomes" id="UP000613401">
    <property type="component" value="Unassembled WGS sequence"/>
</dbReference>
<reference evidence="2" key="1">
    <citation type="journal article" date="2020" name="Phytopathology">
        <title>Genome sequence and comparative analysis of Colletotrichum gloeosporioides isolated from Liriodendron leaves.</title>
        <authorList>
            <person name="Fu F.F."/>
            <person name="Hao Z."/>
            <person name="Wang P."/>
            <person name="Lu Y."/>
            <person name="Xue L.J."/>
            <person name="Wei G."/>
            <person name="Tian Y."/>
            <person name="Baishi H."/>
            <person name="Xu H."/>
            <person name="Shi J."/>
            <person name="Cheng T."/>
            <person name="Wang G."/>
            <person name="Yi Y."/>
            <person name="Chen J."/>
        </authorList>
    </citation>
    <scope>NUCLEOTIDE SEQUENCE</scope>
    <source>
        <strain evidence="2">Lc1</strain>
    </source>
</reference>
<sequence>MDYYDSDQSSNSSIAWDASPKTEPQPTIRRSSMTASLPPEIVLAILQALVTQAVEIADEMAMVLTYSDTRHDSKLDILIHTRFAWQHDSTQMRRFRSIRAPLQINRHTRRLIHEHFVPFPMRTARPQSRHMGWVCPKLDLFYLNTDADEEQGNLKRAIESPTPFDARLVKSIEVVHDFPPYFFGEGWVPELETVYALPNLREININIGYTSDEFEPVPVPKKLHSHADLLPIDADLFPELALYFNDDEANDNYAIWAEKARARGIKIFCIDPRFFWFWKTIELIQTPAGTRMKFVHPECRCYKGSLSALDDSGNSSLSSGWYDSS</sequence>
<organism evidence="2 3">
    <name type="scientific">Colletotrichum gloeosporioides</name>
    <name type="common">Anthracnose fungus</name>
    <name type="synonym">Glomerella cingulata</name>
    <dbReference type="NCBI Taxonomy" id="474922"/>
    <lineage>
        <taxon>Eukaryota</taxon>
        <taxon>Fungi</taxon>
        <taxon>Dikarya</taxon>
        <taxon>Ascomycota</taxon>
        <taxon>Pezizomycotina</taxon>
        <taxon>Sordariomycetes</taxon>
        <taxon>Hypocreomycetidae</taxon>
        <taxon>Glomerellales</taxon>
        <taxon>Glomerellaceae</taxon>
        <taxon>Colletotrichum</taxon>
        <taxon>Colletotrichum gloeosporioides species complex</taxon>
    </lineage>
</organism>
<proteinExistence type="predicted"/>
<gene>
    <name evidence="2" type="ORF">GCG54_00004350</name>
</gene>
<feature type="compositionally biased region" description="Low complexity" evidence="1">
    <location>
        <begin position="1"/>
        <end position="13"/>
    </location>
</feature>
<accession>A0A8H4CL83</accession>
<evidence type="ECO:0000313" key="2">
    <source>
        <dbReference type="EMBL" id="KAF3806025.1"/>
    </source>
</evidence>
<keyword evidence="3" id="KW-1185">Reference proteome</keyword>
<dbReference type="RefSeq" id="XP_045265184.1">
    <property type="nucleotide sequence ID" value="XM_045404400.1"/>
</dbReference>
<dbReference type="AlphaFoldDB" id="A0A8H4CL83"/>
<feature type="compositionally biased region" description="Polar residues" evidence="1">
    <location>
        <begin position="22"/>
        <end position="31"/>
    </location>
</feature>
<evidence type="ECO:0000256" key="1">
    <source>
        <dbReference type="SAM" id="MobiDB-lite"/>
    </source>
</evidence>
<dbReference type="GeneID" id="69011505"/>
<comment type="caution">
    <text evidence="2">The sequence shown here is derived from an EMBL/GenBank/DDBJ whole genome shotgun (WGS) entry which is preliminary data.</text>
</comment>
<reference evidence="2" key="2">
    <citation type="submission" date="2020-03" db="EMBL/GenBank/DDBJ databases">
        <authorList>
            <person name="Fu F.-F."/>
            <person name="Chen J."/>
        </authorList>
    </citation>
    <scope>NUCLEOTIDE SEQUENCE</scope>
    <source>
        <strain evidence="2">Lc1</strain>
    </source>
</reference>
<dbReference type="EMBL" id="WVTB01000037">
    <property type="protein sequence ID" value="KAF3806025.1"/>
    <property type="molecule type" value="Genomic_DNA"/>
</dbReference>
<evidence type="ECO:0000313" key="3">
    <source>
        <dbReference type="Proteomes" id="UP000613401"/>
    </source>
</evidence>